<gene>
    <name evidence="4" type="ORF">BDQ94DRAFT_167644</name>
</gene>
<accession>A0A3F3QBX8</accession>
<keyword evidence="5" id="KW-1185">Reference proteome</keyword>
<dbReference type="SUPFAM" id="SSF51735">
    <property type="entry name" value="NAD(P)-binding Rossmann-fold domains"/>
    <property type="match status" value="1"/>
</dbReference>
<keyword evidence="2" id="KW-0521">NADP</keyword>
<dbReference type="RefSeq" id="XP_026629796.1">
    <property type="nucleotide sequence ID" value="XM_026770861.1"/>
</dbReference>
<evidence type="ECO:0000313" key="5">
    <source>
        <dbReference type="Proteomes" id="UP000253729"/>
    </source>
</evidence>
<dbReference type="GO" id="GO:0016491">
    <property type="term" value="F:oxidoreductase activity"/>
    <property type="evidence" value="ECO:0007669"/>
    <property type="project" value="UniProtKB-KW"/>
</dbReference>
<evidence type="ECO:0000313" key="4">
    <source>
        <dbReference type="EMBL" id="RDH36774.1"/>
    </source>
</evidence>
<dbReference type="InterPro" id="IPR036291">
    <property type="entry name" value="NAD(P)-bd_dom_sf"/>
</dbReference>
<evidence type="ECO:0000256" key="2">
    <source>
        <dbReference type="ARBA" id="ARBA00022857"/>
    </source>
</evidence>
<protein>
    <submittedName>
        <fullName evidence="4">Uncharacterized protein</fullName>
    </submittedName>
</protein>
<keyword evidence="3" id="KW-0560">Oxidoreductase</keyword>
<dbReference type="Gene3D" id="3.40.50.720">
    <property type="entry name" value="NAD(P)-binding Rossmann-like Domain"/>
    <property type="match status" value="1"/>
</dbReference>
<dbReference type="GeneID" id="38139217"/>
<dbReference type="AlphaFoldDB" id="A0A3F3QBX8"/>
<dbReference type="EMBL" id="KZ852037">
    <property type="protein sequence ID" value="RDH36774.1"/>
    <property type="molecule type" value="Genomic_DNA"/>
</dbReference>
<dbReference type="PANTHER" id="PTHR24320:SF282">
    <property type="entry name" value="WW DOMAIN-CONTAINING OXIDOREDUCTASE"/>
    <property type="match status" value="1"/>
</dbReference>
<proteinExistence type="inferred from homology"/>
<evidence type="ECO:0000256" key="1">
    <source>
        <dbReference type="ARBA" id="ARBA00006484"/>
    </source>
</evidence>
<dbReference type="STRING" id="1341132.A0A3F3QBX8"/>
<dbReference type="Proteomes" id="UP000253729">
    <property type="component" value="Unassembled WGS sequence"/>
</dbReference>
<reference evidence="4 5" key="1">
    <citation type="submission" date="2018-07" db="EMBL/GenBank/DDBJ databases">
        <title>The genomes of Aspergillus section Nigri reveals drivers in fungal speciation.</title>
        <authorList>
            <consortium name="DOE Joint Genome Institute"/>
            <person name="Vesth T.C."/>
            <person name="Nybo J."/>
            <person name="Theobald S."/>
            <person name="Brandl J."/>
            <person name="Frisvad J.C."/>
            <person name="Nielsen K.F."/>
            <person name="Lyhne E.K."/>
            <person name="Kogle M.E."/>
            <person name="Kuo A."/>
            <person name="Riley R."/>
            <person name="Clum A."/>
            <person name="Nolan M."/>
            <person name="Lipzen A."/>
            <person name="Salamov A."/>
            <person name="Henrissat B."/>
            <person name="Wiebenga A."/>
            <person name="De vries R.P."/>
            <person name="Grigoriev I.V."/>
            <person name="Mortensen U.H."/>
            <person name="Andersen M.R."/>
            <person name="Baker S.E."/>
        </authorList>
    </citation>
    <scope>NUCLEOTIDE SEQUENCE [LARGE SCALE GENOMIC DNA]</scope>
    <source>
        <strain evidence="4 5">CBS 139.54b</strain>
    </source>
</reference>
<organism evidence="4 5">
    <name type="scientific">Aspergillus welwitschiae</name>
    <dbReference type="NCBI Taxonomy" id="1341132"/>
    <lineage>
        <taxon>Eukaryota</taxon>
        <taxon>Fungi</taxon>
        <taxon>Dikarya</taxon>
        <taxon>Ascomycota</taxon>
        <taxon>Pezizomycotina</taxon>
        <taxon>Eurotiomycetes</taxon>
        <taxon>Eurotiomycetidae</taxon>
        <taxon>Eurotiales</taxon>
        <taxon>Aspergillaceae</taxon>
        <taxon>Aspergillus</taxon>
        <taxon>Aspergillus subgen. Circumdati</taxon>
    </lineage>
</organism>
<evidence type="ECO:0000256" key="3">
    <source>
        <dbReference type="ARBA" id="ARBA00023002"/>
    </source>
</evidence>
<dbReference type="PANTHER" id="PTHR24320">
    <property type="entry name" value="RETINOL DEHYDROGENASE"/>
    <property type="match status" value="1"/>
</dbReference>
<comment type="similarity">
    <text evidence="1">Belongs to the short-chain dehydrogenases/reductases (SDR) family.</text>
</comment>
<name>A0A3F3QBX8_9EURO</name>
<sequence>MTPEDVRTDGYENHFGTNVLGPALLTQLLMPTLRKAAEANFQTHMVMLSSAAYAVAPSDMYKFDELRINAANRRTTERYTTLKLANIHYARALAGTEKKVKIVPVRPGLMATNLHDSEYPTYCK</sequence>